<keyword evidence="3" id="KW-1185">Reference proteome</keyword>
<proteinExistence type="predicted"/>
<dbReference type="OrthoDB" id="9813965at2"/>
<protein>
    <submittedName>
        <fullName evidence="2">Copper resistance protein CopZ</fullName>
    </submittedName>
</protein>
<organism evidence="2 3">
    <name type="scientific">Erysipelothrix larvae</name>
    <dbReference type="NCBI Taxonomy" id="1514105"/>
    <lineage>
        <taxon>Bacteria</taxon>
        <taxon>Bacillati</taxon>
        <taxon>Bacillota</taxon>
        <taxon>Erysipelotrichia</taxon>
        <taxon>Erysipelotrichales</taxon>
        <taxon>Erysipelotrichaceae</taxon>
        <taxon>Erysipelothrix</taxon>
    </lineage>
</organism>
<dbReference type="STRING" id="1514105.AOC36_07940"/>
<evidence type="ECO:0000259" key="1">
    <source>
        <dbReference type="PROSITE" id="PS50846"/>
    </source>
</evidence>
<dbReference type="InterPro" id="IPR006121">
    <property type="entry name" value="HMA_dom"/>
</dbReference>
<dbReference type="CDD" id="cd00371">
    <property type="entry name" value="HMA"/>
    <property type="match status" value="1"/>
</dbReference>
<dbReference type="KEGG" id="erl:AOC36_07940"/>
<dbReference type="PROSITE" id="PS50846">
    <property type="entry name" value="HMA_2"/>
    <property type="match status" value="1"/>
</dbReference>
<dbReference type="Gene3D" id="3.30.70.100">
    <property type="match status" value="1"/>
</dbReference>
<dbReference type="RefSeq" id="WP_067633148.1">
    <property type="nucleotide sequence ID" value="NZ_CP013213.1"/>
</dbReference>
<reference evidence="2 3" key="1">
    <citation type="submission" date="2015-10" db="EMBL/GenBank/DDBJ databases">
        <title>Erysipelothrix larvae sp. LV19 isolated from the larval gut of the rhinoceros beetle, Trypoxylus dichotomus.</title>
        <authorList>
            <person name="Lim S."/>
            <person name="Kim B.-C."/>
        </authorList>
    </citation>
    <scope>NUCLEOTIDE SEQUENCE [LARGE SCALE GENOMIC DNA]</scope>
    <source>
        <strain evidence="2 3">LV19</strain>
    </source>
</reference>
<evidence type="ECO:0000313" key="2">
    <source>
        <dbReference type="EMBL" id="AMC93917.1"/>
    </source>
</evidence>
<gene>
    <name evidence="2" type="ORF">AOC36_07940</name>
</gene>
<dbReference type="SUPFAM" id="SSF55008">
    <property type="entry name" value="HMA, heavy metal-associated domain"/>
    <property type="match status" value="1"/>
</dbReference>
<evidence type="ECO:0000313" key="3">
    <source>
        <dbReference type="Proteomes" id="UP000063781"/>
    </source>
</evidence>
<sequence length="64" mass="7218">MKKHILFVPDMKCQNCVKHISEELDNTRVDYEISLENKTVSVSGDNDAIHAAKNAIRNAGYTIQ</sequence>
<dbReference type="EMBL" id="CP013213">
    <property type="protein sequence ID" value="AMC93917.1"/>
    <property type="molecule type" value="Genomic_DNA"/>
</dbReference>
<feature type="domain" description="HMA" evidence="1">
    <location>
        <begin position="2"/>
        <end position="64"/>
    </location>
</feature>
<dbReference type="InterPro" id="IPR036163">
    <property type="entry name" value="HMA_dom_sf"/>
</dbReference>
<dbReference type="Pfam" id="PF00403">
    <property type="entry name" value="HMA"/>
    <property type="match status" value="1"/>
</dbReference>
<dbReference type="GO" id="GO:0046872">
    <property type="term" value="F:metal ion binding"/>
    <property type="evidence" value="ECO:0007669"/>
    <property type="project" value="InterPro"/>
</dbReference>
<dbReference type="AlphaFoldDB" id="A0A120JTU0"/>
<dbReference type="Proteomes" id="UP000063781">
    <property type="component" value="Chromosome"/>
</dbReference>
<accession>A0A120JTU0</accession>
<name>A0A120JTU0_9FIRM</name>